<gene>
    <name evidence="2" type="ORF">TrRE_jg167</name>
</gene>
<dbReference type="InterPro" id="IPR043136">
    <property type="entry name" value="B30.2/SPRY_sf"/>
</dbReference>
<dbReference type="OrthoDB" id="5951542at2759"/>
<dbReference type="PROSITE" id="PS50188">
    <property type="entry name" value="B302_SPRY"/>
    <property type="match status" value="1"/>
</dbReference>
<sequence length="148" mass="16070">MASPVFQPPNSEWLMCRFDSAKCAQGYSVSPDGLTCLLNDGAPYCTVQGTDAIVKRNDGRNRFYYSAVFSGLVGGIGFSHLNNPNQTGIYNNNSFLLSGYGDLYCHGSSIKSVSPNISRTTGSRIGVLLDMDDGTLTFWVNGKRLNHV</sequence>
<dbReference type="SUPFAM" id="SSF49899">
    <property type="entry name" value="Concanavalin A-like lectins/glucanases"/>
    <property type="match status" value="1"/>
</dbReference>
<comment type="caution">
    <text evidence="2">The sequence shown here is derived from an EMBL/GenBank/DDBJ whole genome shotgun (WGS) entry which is preliminary data.</text>
</comment>
<reference evidence="2" key="1">
    <citation type="submission" date="2022-07" db="EMBL/GenBank/DDBJ databases">
        <title>Genome analysis of Parmales, a sister group of diatoms, reveals the evolutionary specialization of diatoms from phago-mixotrophs to photoautotrophs.</title>
        <authorList>
            <person name="Ban H."/>
            <person name="Sato S."/>
            <person name="Yoshikawa S."/>
            <person name="Kazumasa Y."/>
            <person name="Nakamura Y."/>
            <person name="Ichinomiya M."/>
            <person name="Saitoh K."/>
            <person name="Sato N."/>
            <person name="Blanc-Mathieu R."/>
            <person name="Endo H."/>
            <person name="Kuwata A."/>
            <person name="Ogata H."/>
        </authorList>
    </citation>
    <scope>NUCLEOTIDE SEQUENCE</scope>
</reference>
<dbReference type="InterPro" id="IPR003877">
    <property type="entry name" value="SPRY_dom"/>
</dbReference>
<accession>A0A9W7DLG2</accession>
<dbReference type="InterPro" id="IPR013320">
    <property type="entry name" value="ConA-like_dom_sf"/>
</dbReference>
<dbReference type="InterPro" id="IPR001870">
    <property type="entry name" value="B30.2/SPRY"/>
</dbReference>
<dbReference type="Proteomes" id="UP001165082">
    <property type="component" value="Unassembled WGS sequence"/>
</dbReference>
<evidence type="ECO:0000313" key="2">
    <source>
        <dbReference type="EMBL" id="GMH46550.1"/>
    </source>
</evidence>
<proteinExistence type="predicted"/>
<protein>
    <recommendedName>
        <fullName evidence="1">B30.2/SPRY domain-containing protein</fullName>
    </recommendedName>
</protein>
<dbReference type="AlphaFoldDB" id="A0A9W7DLG2"/>
<dbReference type="Gene3D" id="2.60.120.920">
    <property type="match status" value="1"/>
</dbReference>
<evidence type="ECO:0000259" key="1">
    <source>
        <dbReference type="PROSITE" id="PS50188"/>
    </source>
</evidence>
<keyword evidence="3" id="KW-1185">Reference proteome</keyword>
<evidence type="ECO:0000313" key="3">
    <source>
        <dbReference type="Proteomes" id="UP001165082"/>
    </source>
</evidence>
<feature type="domain" description="B30.2/SPRY" evidence="1">
    <location>
        <begin position="1"/>
        <end position="148"/>
    </location>
</feature>
<feature type="non-terminal residue" evidence="2">
    <location>
        <position position="148"/>
    </location>
</feature>
<name>A0A9W7DLG2_9STRA</name>
<dbReference type="Pfam" id="PF00622">
    <property type="entry name" value="SPRY"/>
    <property type="match status" value="1"/>
</dbReference>
<organism evidence="2 3">
    <name type="scientific">Triparma retinervis</name>
    <dbReference type="NCBI Taxonomy" id="2557542"/>
    <lineage>
        <taxon>Eukaryota</taxon>
        <taxon>Sar</taxon>
        <taxon>Stramenopiles</taxon>
        <taxon>Ochrophyta</taxon>
        <taxon>Bolidophyceae</taxon>
        <taxon>Parmales</taxon>
        <taxon>Triparmaceae</taxon>
        <taxon>Triparma</taxon>
    </lineage>
</organism>
<dbReference type="EMBL" id="BRXZ01003053">
    <property type="protein sequence ID" value="GMH46550.1"/>
    <property type="molecule type" value="Genomic_DNA"/>
</dbReference>